<gene>
    <name evidence="2" type="ORF">KHM83_05945</name>
</gene>
<reference evidence="2 3" key="1">
    <citation type="submission" date="2021-05" db="EMBL/GenBank/DDBJ databases">
        <title>Fusibacter ferrireducens sp. nov., an anaerobic, sulfur- and Fe-reducing bacterium isolated from the mangrove sediment.</title>
        <authorList>
            <person name="Qiu D."/>
        </authorList>
    </citation>
    <scope>NUCLEOTIDE SEQUENCE [LARGE SCALE GENOMIC DNA]</scope>
    <source>
        <strain evidence="2 3">DSM 12116</strain>
    </source>
</reference>
<evidence type="ECO:0000313" key="3">
    <source>
        <dbReference type="Proteomes" id="UP000746471"/>
    </source>
</evidence>
<evidence type="ECO:0000313" key="2">
    <source>
        <dbReference type="EMBL" id="MBS7526211.1"/>
    </source>
</evidence>
<protein>
    <submittedName>
        <fullName evidence="2">Serine hydrolase</fullName>
    </submittedName>
</protein>
<organism evidence="2 3">
    <name type="scientific">Fusibacter paucivorans</name>
    <dbReference type="NCBI Taxonomy" id="76009"/>
    <lineage>
        <taxon>Bacteria</taxon>
        <taxon>Bacillati</taxon>
        <taxon>Bacillota</taxon>
        <taxon>Clostridia</taxon>
        <taxon>Eubacteriales</taxon>
        <taxon>Eubacteriales Family XII. Incertae Sedis</taxon>
        <taxon>Fusibacter</taxon>
    </lineage>
</organism>
<dbReference type="Proteomes" id="UP000746471">
    <property type="component" value="Unassembled WGS sequence"/>
</dbReference>
<dbReference type="EMBL" id="JAHBCL010000008">
    <property type="protein sequence ID" value="MBS7526211.1"/>
    <property type="molecule type" value="Genomic_DNA"/>
</dbReference>
<proteinExistence type="predicted"/>
<dbReference type="InterPro" id="IPR012338">
    <property type="entry name" value="Beta-lactam/transpept-like"/>
</dbReference>
<dbReference type="PANTHER" id="PTHR46825:SF9">
    <property type="entry name" value="BETA-LACTAMASE-RELATED DOMAIN-CONTAINING PROTEIN"/>
    <property type="match status" value="1"/>
</dbReference>
<dbReference type="Pfam" id="PF00144">
    <property type="entry name" value="Beta-lactamase"/>
    <property type="match status" value="1"/>
</dbReference>
<dbReference type="SUPFAM" id="SSF56601">
    <property type="entry name" value="beta-lactamase/transpeptidase-like"/>
    <property type="match status" value="1"/>
</dbReference>
<dbReference type="PANTHER" id="PTHR46825">
    <property type="entry name" value="D-ALANYL-D-ALANINE-CARBOXYPEPTIDASE/ENDOPEPTIDASE AMPH"/>
    <property type="match status" value="1"/>
</dbReference>
<evidence type="ECO:0000259" key="1">
    <source>
        <dbReference type="Pfam" id="PF00144"/>
    </source>
</evidence>
<dbReference type="Gene3D" id="3.40.710.10">
    <property type="entry name" value="DD-peptidase/beta-lactamase superfamily"/>
    <property type="match status" value="1"/>
</dbReference>
<dbReference type="InterPro" id="IPR050491">
    <property type="entry name" value="AmpC-like"/>
</dbReference>
<dbReference type="RefSeq" id="WP_213235994.1">
    <property type="nucleotide sequence ID" value="NZ_JAHBCL010000008.1"/>
</dbReference>
<accession>A0ABS5PME3</accession>
<name>A0ABS5PME3_9FIRM</name>
<comment type="caution">
    <text evidence="2">The sequence shown here is derived from an EMBL/GenBank/DDBJ whole genome shotgun (WGS) entry which is preliminary data.</text>
</comment>
<sequence length="462" mass="51016">MTAINREYQLVFETFVSEMMTAYNVQGIGIVGFDRENVLYEYINGYRDVEQKLPITRDTIFGIASISKSFTTLALMQLVSKGVIDLDAKINQYLPEIELSAAHMPTIRQLLSHAGGFLPQERFLMCDVLKTLAASDSEEPAFHQTLADEGLAMIVKRINAMQDFTGAPGQYHSYSNYSFGLITGLIQRYGGEKHYSTYMMEHIFKPLGLERTFLAFNETKKCNNITKLYENVLGHLNALTDYRDQGFVLLGGGAIKSTLNDLMTYTRLYLNDGKINGQPIIDSALIKAMALPHVSVKPYEGYGYGLVSGRFSEIDYAGHSGGLTGVSSFFGFSKTTGKGIVVLCNTSDVPASAIGIAALKLINDVIPDWQLAHFDGMLWTPAIIDATVGVYKSEEGAHIELHPGDGTVIWHQGDDVLRVLPVSTDAAIVYHKKTWSYAPIIRDADGRAIALYSGSRMVRRQA</sequence>
<keyword evidence="2" id="KW-0378">Hydrolase</keyword>
<dbReference type="InterPro" id="IPR001466">
    <property type="entry name" value="Beta-lactam-related"/>
</dbReference>
<feature type="domain" description="Beta-lactamase-related" evidence="1">
    <location>
        <begin position="12"/>
        <end position="352"/>
    </location>
</feature>
<dbReference type="GO" id="GO:0016787">
    <property type="term" value="F:hydrolase activity"/>
    <property type="evidence" value="ECO:0007669"/>
    <property type="project" value="UniProtKB-KW"/>
</dbReference>
<keyword evidence="3" id="KW-1185">Reference proteome</keyword>